<sequence length="71" mass="7776">YRSSAEILISVATSHSVGTSPPPSISLSTDSSYLLTHHYGYITFLSTSPSENNSPQQKVATIFIEIYRNIV</sequence>
<dbReference type="Proteomes" id="UP000789342">
    <property type="component" value="Unassembled WGS sequence"/>
</dbReference>
<name>A0A9N9BFF1_9GLOM</name>
<dbReference type="EMBL" id="CAJVPV010003893">
    <property type="protein sequence ID" value="CAG8561964.1"/>
    <property type="molecule type" value="Genomic_DNA"/>
</dbReference>
<comment type="caution">
    <text evidence="1">The sequence shown here is derived from an EMBL/GenBank/DDBJ whole genome shotgun (WGS) entry which is preliminary data.</text>
</comment>
<protein>
    <submittedName>
        <fullName evidence="1">10298_t:CDS:1</fullName>
    </submittedName>
</protein>
<proteinExistence type="predicted"/>
<feature type="non-terminal residue" evidence="1">
    <location>
        <position position="1"/>
    </location>
</feature>
<keyword evidence="2" id="KW-1185">Reference proteome</keyword>
<evidence type="ECO:0000313" key="1">
    <source>
        <dbReference type="EMBL" id="CAG8561964.1"/>
    </source>
</evidence>
<dbReference type="AlphaFoldDB" id="A0A9N9BFF1"/>
<gene>
    <name evidence="1" type="ORF">AMORRO_LOCUS6061</name>
</gene>
<evidence type="ECO:0000313" key="2">
    <source>
        <dbReference type="Proteomes" id="UP000789342"/>
    </source>
</evidence>
<reference evidence="1" key="1">
    <citation type="submission" date="2021-06" db="EMBL/GenBank/DDBJ databases">
        <authorList>
            <person name="Kallberg Y."/>
            <person name="Tangrot J."/>
            <person name="Rosling A."/>
        </authorList>
    </citation>
    <scope>NUCLEOTIDE SEQUENCE</scope>
    <source>
        <strain evidence="1">CL551</strain>
    </source>
</reference>
<organism evidence="1 2">
    <name type="scientific">Acaulospora morrowiae</name>
    <dbReference type="NCBI Taxonomy" id="94023"/>
    <lineage>
        <taxon>Eukaryota</taxon>
        <taxon>Fungi</taxon>
        <taxon>Fungi incertae sedis</taxon>
        <taxon>Mucoromycota</taxon>
        <taxon>Glomeromycotina</taxon>
        <taxon>Glomeromycetes</taxon>
        <taxon>Diversisporales</taxon>
        <taxon>Acaulosporaceae</taxon>
        <taxon>Acaulospora</taxon>
    </lineage>
</organism>
<accession>A0A9N9BFF1</accession>